<reference evidence="3 4" key="1">
    <citation type="submission" date="2016-10" db="EMBL/GenBank/DDBJ databases">
        <authorList>
            <person name="de Groot N.N."/>
        </authorList>
    </citation>
    <scope>NUCLEOTIDE SEQUENCE [LARGE SCALE GENOMIC DNA]</scope>
    <source>
        <strain evidence="3 4">ATCC 35022</strain>
    </source>
</reference>
<accession>A0A1G6EHI2</accession>
<dbReference type="AlphaFoldDB" id="A0A1G6EHI2"/>
<dbReference type="RefSeq" id="WP_175478589.1">
    <property type="nucleotide sequence ID" value="NZ_FMXQ01000012.1"/>
</dbReference>
<evidence type="ECO:0000256" key="1">
    <source>
        <dbReference type="SAM" id="Phobius"/>
    </source>
</evidence>
<evidence type="ECO:0000313" key="3">
    <source>
        <dbReference type="EMBL" id="SDB56824.1"/>
    </source>
</evidence>
<proteinExistence type="predicted"/>
<dbReference type="Proteomes" id="UP000199071">
    <property type="component" value="Unassembled WGS sequence"/>
</dbReference>
<keyword evidence="1" id="KW-1133">Transmembrane helix</keyword>
<dbReference type="InterPro" id="IPR012429">
    <property type="entry name" value="HGSNAT_cat"/>
</dbReference>
<feature type="transmembrane region" description="Helical" evidence="1">
    <location>
        <begin position="21"/>
        <end position="37"/>
    </location>
</feature>
<keyword evidence="1" id="KW-0472">Membrane</keyword>
<dbReference type="STRING" id="665467.SAMN02982931_04522"/>
<feature type="domain" description="Heparan-alpha-glucosaminide N-acetyltransferase catalytic" evidence="2">
    <location>
        <begin position="15"/>
        <end position="236"/>
    </location>
</feature>
<evidence type="ECO:0000313" key="4">
    <source>
        <dbReference type="Proteomes" id="UP000199071"/>
    </source>
</evidence>
<gene>
    <name evidence="3" type="ORF">SAMN02982931_04522</name>
</gene>
<keyword evidence="1" id="KW-0812">Transmembrane</keyword>
<dbReference type="Pfam" id="PF07786">
    <property type="entry name" value="HGSNAT_cat"/>
    <property type="match status" value="1"/>
</dbReference>
<feature type="transmembrane region" description="Helical" evidence="1">
    <location>
        <begin position="228"/>
        <end position="249"/>
    </location>
</feature>
<organism evidence="3 4">
    <name type="scientific">Bauldia litoralis</name>
    <dbReference type="NCBI Taxonomy" id="665467"/>
    <lineage>
        <taxon>Bacteria</taxon>
        <taxon>Pseudomonadati</taxon>
        <taxon>Pseudomonadota</taxon>
        <taxon>Alphaproteobacteria</taxon>
        <taxon>Hyphomicrobiales</taxon>
        <taxon>Kaistiaceae</taxon>
        <taxon>Bauldia</taxon>
    </lineage>
</organism>
<sequence>MVSVTGSQATGRSFRLAAIDVARGIAILAMVVYHLAWDLSANSLIAVDVSTDVGWKIFARLIAGTFLALVGFNLVLASRNGFRTGPYLRRLAIIIAAAAVVSAGTYWFQPDSFVFFGILHAIALTSILALPFLRAPVWLTLVVAVFFLVGPHVLASPIFNSYWWYWLGLATDPPITVDFVPIFPWFGVVLAGVAAGRFVLAHLDWPLWQWRGEGAVARFLALAGRWSLSIYLIHQPILIGILMVAAPLIGPSEAALAAQLRAEYDASCALAGYEQGACDAYSRCIVTALSAEEGILVSAGQRQLSEAQLDRWQVILAECRAKHLPPDVSEGV</sequence>
<feature type="transmembrane region" description="Helical" evidence="1">
    <location>
        <begin position="113"/>
        <end position="130"/>
    </location>
</feature>
<feature type="transmembrane region" description="Helical" evidence="1">
    <location>
        <begin position="179"/>
        <end position="200"/>
    </location>
</feature>
<protein>
    <submittedName>
        <fullName evidence="3">Uncharacterized membrane protein</fullName>
    </submittedName>
</protein>
<keyword evidence="4" id="KW-1185">Reference proteome</keyword>
<feature type="transmembrane region" description="Helical" evidence="1">
    <location>
        <begin position="88"/>
        <end position="107"/>
    </location>
</feature>
<feature type="transmembrane region" description="Helical" evidence="1">
    <location>
        <begin position="137"/>
        <end position="159"/>
    </location>
</feature>
<evidence type="ECO:0000259" key="2">
    <source>
        <dbReference type="Pfam" id="PF07786"/>
    </source>
</evidence>
<name>A0A1G6EHI2_9HYPH</name>
<dbReference type="EMBL" id="FMXQ01000012">
    <property type="protein sequence ID" value="SDB56824.1"/>
    <property type="molecule type" value="Genomic_DNA"/>
</dbReference>
<feature type="transmembrane region" description="Helical" evidence="1">
    <location>
        <begin position="57"/>
        <end position="76"/>
    </location>
</feature>